<dbReference type="Proteomes" id="UP000033725">
    <property type="component" value="Unassembled WGS sequence"/>
</dbReference>
<keyword evidence="1" id="KW-0472">Membrane</keyword>
<feature type="transmembrane region" description="Helical" evidence="1">
    <location>
        <begin position="47"/>
        <end position="70"/>
    </location>
</feature>
<evidence type="ECO:0000313" key="2">
    <source>
        <dbReference type="EMBL" id="KJL25435.1"/>
    </source>
</evidence>
<dbReference type="InterPro" id="IPR013879">
    <property type="entry name" value="DUF1761"/>
</dbReference>
<keyword evidence="1" id="KW-0812">Transmembrane</keyword>
<dbReference type="RefSeq" id="WP_045262530.1">
    <property type="nucleotide sequence ID" value="NZ_JYIV01000016.1"/>
</dbReference>
<accession>A0A0F0KZ96</accession>
<feature type="transmembrane region" description="Helical" evidence="1">
    <location>
        <begin position="115"/>
        <end position="137"/>
    </location>
</feature>
<protein>
    <recommendedName>
        <fullName evidence="4">DUF1761 domain-containing protein</fullName>
    </recommendedName>
</protein>
<dbReference type="Pfam" id="PF08570">
    <property type="entry name" value="DUF1761"/>
    <property type="match status" value="1"/>
</dbReference>
<dbReference type="AlphaFoldDB" id="A0A0F0KZ96"/>
<dbReference type="PATRIC" id="fig|82380.10.peg.569"/>
<gene>
    <name evidence="2" type="ORF">RN51_00571</name>
</gene>
<feature type="transmembrane region" description="Helical" evidence="1">
    <location>
        <begin position="82"/>
        <end position="103"/>
    </location>
</feature>
<dbReference type="OrthoDB" id="3692045at2"/>
<reference evidence="2 3" key="1">
    <citation type="submission" date="2015-02" db="EMBL/GenBank/DDBJ databases">
        <title>Draft genome sequences of ten Microbacterium spp. with emphasis on heavy metal contaminated environments.</title>
        <authorList>
            <person name="Corretto E."/>
        </authorList>
    </citation>
    <scope>NUCLEOTIDE SEQUENCE [LARGE SCALE GENOMIC DNA]</scope>
    <source>
        <strain evidence="2 3">BEL163</strain>
    </source>
</reference>
<sequence>MVPEINYWAVLLAAASSMIVGSIWYAPKVFGTRWSKLANVDMDRPAATAVWPIVTTVIVSFITAWVLAGASSIAWHFYGGSFFWGTVVTAVTLWAGFTAARFITHDAFEGRSTRLTTLNIAHELVTVVVMALIIGVWPPALAS</sequence>
<organism evidence="2 3">
    <name type="scientific">Microbacterium oxydans</name>
    <dbReference type="NCBI Taxonomy" id="82380"/>
    <lineage>
        <taxon>Bacteria</taxon>
        <taxon>Bacillati</taxon>
        <taxon>Actinomycetota</taxon>
        <taxon>Actinomycetes</taxon>
        <taxon>Micrococcales</taxon>
        <taxon>Microbacteriaceae</taxon>
        <taxon>Microbacterium</taxon>
    </lineage>
</organism>
<evidence type="ECO:0008006" key="4">
    <source>
        <dbReference type="Google" id="ProtNLM"/>
    </source>
</evidence>
<evidence type="ECO:0000313" key="3">
    <source>
        <dbReference type="Proteomes" id="UP000033725"/>
    </source>
</evidence>
<feature type="transmembrane region" description="Helical" evidence="1">
    <location>
        <begin position="6"/>
        <end position="26"/>
    </location>
</feature>
<evidence type="ECO:0000256" key="1">
    <source>
        <dbReference type="SAM" id="Phobius"/>
    </source>
</evidence>
<name>A0A0F0KZ96_9MICO</name>
<keyword evidence="1" id="KW-1133">Transmembrane helix</keyword>
<comment type="caution">
    <text evidence="2">The sequence shown here is derived from an EMBL/GenBank/DDBJ whole genome shotgun (WGS) entry which is preliminary data.</text>
</comment>
<proteinExistence type="predicted"/>
<dbReference type="EMBL" id="JYIV01000016">
    <property type="protein sequence ID" value="KJL25435.1"/>
    <property type="molecule type" value="Genomic_DNA"/>
</dbReference>